<dbReference type="PANTHER" id="PTHR36923">
    <property type="entry name" value="FERREDOXIN"/>
    <property type="match status" value="1"/>
</dbReference>
<dbReference type="GO" id="GO:0046872">
    <property type="term" value="F:metal ion binding"/>
    <property type="evidence" value="ECO:0007669"/>
    <property type="project" value="UniProtKB-KW"/>
</dbReference>
<dbReference type="EMBL" id="SNYO01000008">
    <property type="protein sequence ID" value="TDQ51810.1"/>
    <property type="molecule type" value="Genomic_DNA"/>
</dbReference>
<evidence type="ECO:0000256" key="3">
    <source>
        <dbReference type="ARBA" id="ARBA00022723"/>
    </source>
</evidence>
<dbReference type="RefSeq" id="WP_133828769.1">
    <property type="nucleotide sequence ID" value="NZ_BAABHR010000064.1"/>
</dbReference>
<dbReference type="SUPFAM" id="SSF54862">
    <property type="entry name" value="4Fe-4S ferredoxins"/>
    <property type="match status" value="1"/>
</dbReference>
<comment type="caution">
    <text evidence="8">The sequence shown here is derived from an EMBL/GenBank/DDBJ whole genome shotgun (WGS) entry which is preliminary data.</text>
</comment>
<keyword evidence="3" id="KW-0479">Metal-binding</keyword>
<dbReference type="GO" id="GO:0051538">
    <property type="term" value="F:3 iron, 4 sulfur cluster binding"/>
    <property type="evidence" value="ECO:0007669"/>
    <property type="project" value="UniProtKB-KW"/>
</dbReference>
<keyword evidence="9" id="KW-1185">Reference proteome</keyword>
<dbReference type="Gene3D" id="3.30.70.20">
    <property type="match status" value="1"/>
</dbReference>
<dbReference type="PANTHER" id="PTHR36923:SF3">
    <property type="entry name" value="FERREDOXIN"/>
    <property type="match status" value="1"/>
</dbReference>
<evidence type="ECO:0000256" key="1">
    <source>
        <dbReference type="ARBA" id="ARBA00001927"/>
    </source>
</evidence>
<evidence type="ECO:0000256" key="5">
    <source>
        <dbReference type="ARBA" id="ARBA00023004"/>
    </source>
</evidence>
<name>A0A4R6UWQ4_9PSEU</name>
<evidence type="ECO:0000256" key="6">
    <source>
        <dbReference type="ARBA" id="ARBA00023014"/>
    </source>
</evidence>
<evidence type="ECO:0000313" key="9">
    <source>
        <dbReference type="Proteomes" id="UP000295705"/>
    </source>
</evidence>
<evidence type="ECO:0000256" key="7">
    <source>
        <dbReference type="ARBA" id="ARBA00023291"/>
    </source>
</evidence>
<dbReference type="OrthoDB" id="4557285at2"/>
<organism evidence="8 9">
    <name type="scientific">Actinomycetospora succinea</name>
    <dbReference type="NCBI Taxonomy" id="663603"/>
    <lineage>
        <taxon>Bacteria</taxon>
        <taxon>Bacillati</taxon>
        <taxon>Actinomycetota</taxon>
        <taxon>Actinomycetes</taxon>
        <taxon>Pseudonocardiales</taxon>
        <taxon>Pseudonocardiaceae</taxon>
        <taxon>Actinomycetospora</taxon>
    </lineage>
</organism>
<evidence type="ECO:0000313" key="8">
    <source>
        <dbReference type="EMBL" id="TDQ51810.1"/>
    </source>
</evidence>
<dbReference type="Pfam" id="PF13459">
    <property type="entry name" value="Fer4_15"/>
    <property type="match status" value="1"/>
</dbReference>
<dbReference type="Proteomes" id="UP000295705">
    <property type="component" value="Unassembled WGS sequence"/>
</dbReference>
<reference evidence="8 9" key="1">
    <citation type="submission" date="2019-03" db="EMBL/GenBank/DDBJ databases">
        <title>Genomic Encyclopedia of Type Strains, Phase IV (KMG-IV): sequencing the most valuable type-strain genomes for metagenomic binning, comparative biology and taxonomic classification.</title>
        <authorList>
            <person name="Goeker M."/>
        </authorList>
    </citation>
    <scope>NUCLEOTIDE SEQUENCE [LARGE SCALE GENOMIC DNA]</scope>
    <source>
        <strain evidence="8 9">DSM 45775</strain>
    </source>
</reference>
<evidence type="ECO:0000256" key="4">
    <source>
        <dbReference type="ARBA" id="ARBA00022982"/>
    </source>
</evidence>
<keyword evidence="4" id="KW-0249">Electron transport</keyword>
<sequence>MTYRIEVDKEICISSGRCVAEYPERFRFDDEEVAEGVPGAPALPDDAALRLARACPSSALLVFDADTGEEIDIFAS</sequence>
<dbReference type="InterPro" id="IPR051269">
    <property type="entry name" value="Fe-S_cluster_ET"/>
</dbReference>
<keyword evidence="7" id="KW-0003">3Fe-4S</keyword>
<accession>A0A4R6UWQ4</accession>
<keyword evidence="6" id="KW-0411">Iron-sulfur</keyword>
<proteinExistence type="predicted"/>
<protein>
    <submittedName>
        <fullName evidence="8">Ferredoxin</fullName>
    </submittedName>
</protein>
<comment type="cofactor">
    <cofactor evidence="1">
        <name>[3Fe-4S] cluster</name>
        <dbReference type="ChEBI" id="CHEBI:21137"/>
    </cofactor>
</comment>
<evidence type="ECO:0000256" key="2">
    <source>
        <dbReference type="ARBA" id="ARBA00022448"/>
    </source>
</evidence>
<keyword evidence="2" id="KW-0813">Transport</keyword>
<gene>
    <name evidence="8" type="ORF">EV188_108171</name>
</gene>
<keyword evidence="5" id="KW-0408">Iron</keyword>
<dbReference type="AlphaFoldDB" id="A0A4R6UWQ4"/>